<protein>
    <submittedName>
        <fullName evidence="9">Putative SAM-dependent methyltransferase</fullName>
        <ecNumber evidence="9">2.1.1.-</ecNumber>
    </submittedName>
</protein>
<comment type="subcellular location">
    <subcellularLocation>
        <location evidence="1">Cytoplasm</location>
    </subcellularLocation>
</comment>
<evidence type="ECO:0000313" key="9">
    <source>
        <dbReference type="EMBL" id="AFM28096.1"/>
    </source>
</evidence>
<dbReference type="SUPFAM" id="SSF88697">
    <property type="entry name" value="PUA domain-like"/>
    <property type="match status" value="1"/>
</dbReference>
<dbReference type="KEGG" id="dti:Desti_5514"/>
<dbReference type="AlphaFoldDB" id="I4CEV5"/>
<reference evidence="10" key="1">
    <citation type="submission" date="2012-06" db="EMBL/GenBank/DDBJ databases">
        <title>Complete sequence of chromosome of Desulfomonile tiedjei DSM 6799.</title>
        <authorList>
            <person name="Lucas S."/>
            <person name="Copeland A."/>
            <person name="Lapidus A."/>
            <person name="Glavina del Rio T."/>
            <person name="Dalin E."/>
            <person name="Tice H."/>
            <person name="Bruce D."/>
            <person name="Goodwin L."/>
            <person name="Pitluck S."/>
            <person name="Peters L."/>
            <person name="Ovchinnikova G."/>
            <person name="Zeytun A."/>
            <person name="Lu M."/>
            <person name="Kyrpides N."/>
            <person name="Mavromatis K."/>
            <person name="Ivanova N."/>
            <person name="Brettin T."/>
            <person name="Detter J.C."/>
            <person name="Han C."/>
            <person name="Larimer F."/>
            <person name="Land M."/>
            <person name="Hauser L."/>
            <person name="Markowitz V."/>
            <person name="Cheng J.-F."/>
            <person name="Hugenholtz P."/>
            <person name="Woyke T."/>
            <person name="Wu D."/>
            <person name="Spring S."/>
            <person name="Schroeder M."/>
            <person name="Brambilla E."/>
            <person name="Klenk H.-P."/>
            <person name="Eisen J.A."/>
        </authorList>
    </citation>
    <scope>NUCLEOTIDE SEQUENCE [LARGE SCALE GENOMIC DNA]</scope>
    <source>
        <strain evidence="10">ATCC 49306 / DSM 6799 / DCB-1</strain>
    </source>
</reference>
<dbReference type="SUPFAM" id="SSF53335">
    <property type="entry name" value="S-adenosyl-L-methionine-dependent methyltransferases"/>
    <property type="match status" value="1"/>
</dbReference>
<dbReference type="GO" id="GO:0032259">
    <property type="term" value="P:methylation"/>
    <property type="evidence" value="ECO:0007669"/>
    <property type="project" value="UniProtKB-KW"/>
</dbReference>
<gene>
    <name evidence="9" type="ordered locus">Desti_5514</name>
</gene>
<sequence length="399" mass="44117">MITTRGVLPKTLMITLKKNHDRRIRRGHLWVFSNEIANPPISQLEAGSLHELTDVSGEFLGMVYANPNSLIAARIVSRKKETIDTDFFRKRISAALEFRKPIASLRDAYRVVFAESDFLPGLIVDRYGPFLSVQSLTAGIDALLDQIVEALIHVLAPEGIFLRNDSPMRLLEGLSQEKRLAYGDVPETTIIHSGTLRFVVDIQNGQKTGYFLDQEANRTLVSQNTFPGAKVLDLFSYTGAWGLHAAANGAETVTAVDNSRPALDIALKTAELNGMSAKFQAVREPVIDFLKKTSETWDMIVLDPPAFIKGKSHLKEGLKGYIDVNRRSLNKLNAGGILVTCSCSHHLDQQSFEDALLAASRQSGKELRILNVAGQGPDHPFLLTMPETRYLKVIVARAV</sequence>
<evidence type="ECO:0000256" key="3">
    <source>
        <dbReference type="ARBA" id="ARBA00022603"/>
    </source>
</evidence>
<proteinExistence type="inferred from homology"/>
<evidence type="ECO:0000259" key="8">
    <source>
        <dbReference type="Pfam" id="PF17785"/>
    </source>
</evidence>
<dbReference type="Pfam" id="PF10672">
    <property type="entry name" value="Methyltrans_SAM"/>
    <property type="match status" value="1"/>
</dbReference>
<name>I4CEV5_DESTA</name>
<dbReference type="InterPro" id="IPR019614">
    <property type="entry name" value="SAM-dep_methyl-trfase"/>
</dbReference>
<dbReference type="CDD" id="cd11572">
    <property type="entry name" value="RlmI_M_like"/>
    <property type="match status" value="1"/>
</dbReference>
<comment type="similarity">
    <text evidence="6">Belongs to the methyltransferase superfamily. RlmI family.</text>
</comment>
<dbReference type="GO" id="GO:0008168">
    <property type="term" value="F:methyltransferase activity"/>
    <property type="evidence" value="ECO:0007669"/>
    <property type="project" value="UniProtKB-KW"/>
</dbReference>
<evidence type="ECO:0000256" key="6">
    <source>
        <dbReference type="ARBA" id="ARBA00038091"/>
    </source>
</evidence>
<feature type="domain" description="S-adenosylmethionine-dependent methyltransferase" evidence="7">
    <location>
        <begin position="184"/>
        <end position="344"/>
    </location>
</feature>
<dbReference type="eggNOG" id="COG1092">
    <property type="taxonomic scope" value="Bacteria"/>
</dbReference>
<dbReference type="InterPro" id="IPR041532">
    <property type="entry name" value="RlmI-like_PUA"/>
</dbReference>
<dbReference type="EC" id="2.1.1.-" evidence="9"/>
<evidence type="ECO:0000256" key="2">
    <source>
        <dbReference type="ARBA" id="ARBA00022490"/>
    </source>
</evidence>
<evidence type="ECO:0000313" key="10">
    <source>
        <dbReference type="Proteomes" id="UP000006055"/>
    </source>
</evidence>
<evidence type="ECO:0000256" key="4">
    <source>
        <dbReference type="ARBA" id="ARBA00022679"/>
    </source>
</evidence>
<dbReference type="HOGENOM" id="CLU_014042_0_0_7"/>
<dbReference type="GO" id="GO:0003723">
    <property type="term" value="F:RNA binding"/>
    <property type="evidence" value="ECO:0007669"/>
    <property type="project" value="InterPro"/>
</dbReference>
<dbReference type="PANTHER" id="PTHR42873">
    <property type="entry name" value="RIBOSOMAL RNA LARGE SUBUNIT METHYLTRANSFERASE"/>
    <property type="match status" value="1"/>
</dbReference>
<dbReference type="Gene3D" id="2.30.130.10">
    <property type="entry name" value="PUA domain"/>
    <property type="match status" value="1"/>
</dbReference>
<dbReference type="CDD" id="cd21153">
    <property type="entry name" value="PUA_RlmI"/>
    <property type="match status" value="1"/>
</dbReference>
<keyword evidence="5" id="KW-0949">S-adenosyl-L-methionine</keyword>
<dbReference type="Proteomes" id="UP000006055">
    <property type="component" value="Chromosome"/>
</dbReference>
<keyword evidence="4 9" id="KW-0808">Transferase</keyword>
<keyword evidence="10" id="KW-1185">Reference proteome</keyword>
<evidence type="ECO:0000259" key="7">
    <source>
        <dbReference type="Pfam" id="PF10672"/>
    </source>
</evidence>
<evidence type="ECO:0000256" key="1">
    <source>
        <dbReference type="ARBA" id="ARBA00004496"/>
    </source>
</evidence>
<dbReference type="GO" id="GO:0005737">
    <property type="term" value="C:cytoplasm"/>
    <property type="evidence" value="ECO:0007669"/>
    <property type="project" value="UniProtKB-SubCell"/>
</dbReference>
<dbReference type="PANTHER" id="PTHR42873:SF1">
    <property type="entry name" value="S-ADENOSYLMETHIONINE-DEPENDENT METHYLTRANSFERASE DOMAIN-CONTAINING PROTEIN"/>
    <property type="match status" value="1"/>
</dbReference>
<organism evidence="9 10">
    <name type="scientific">Desulfomonile tiedjei (strain ATCC 49306 / DSM 6799 / DCB-1)</name>
    <dbReference type="NCBI Taxonomy" id="706587"/>
    <lineage>
        <taxon>Bacteria</taxon>
        <taxon>Pseudomonadati</taxon>
        <taxon>Thermodesulfobacteriota</taxon>
        <taxon>Desulfomonilia</taxon>
        <taxon>Desulfomonilales</taxon>
        <taxon>Desulfomonilaceae</taxon>
        <taxon>Desulfomonile</taxon>
    </lineage>
</organism>
<dbReference type="InterPro" id="IPR029063">
    <property type="entry name" value="SAM-dependent_MTases_sf"/>
</dbReference>
<dbReference type="EMBL" id="CP003360">
    <property type="protein sequence ID" value="AFM28096.1"/>
    <property type="molecule type" value="Genomic_DNA"/>
</dbReference>
<evidence type="ECO:0000256" key="5">
    <source>
        <dbReference type="ARBA" id="ARBA00022691"/>
    </source>
</evidence>
<dbReference type="CDD" id="cd02440">
    <property type="entry name" value="AdoMet_MTases"/>
    <property type="match status" value="1"/>
</dbReference>
<dbReference type="Gene3D" id="3.30.750.80">
    <property type="entry name" value="RNA methyltransferase domain (HRMD) like"/>
    <property type="match status" value="1"/>
</dbReference>
<dbReference type="Pfam" id="PF17785">
    <property type="entry name" value="PUA_3"/>
    <property type="match status" value="1"/>
</dbReference>
<dbReference type="PROSITE" id="PS50890">
    <property type="entry name" value="PUA"/>
    <property type="match status" value="1"/>
</dbReference>
<keyword evidence="3 9" id="KW-0489">Methyltransferase</keyword>
<dbReference type="PATRIC" id="fig|706587.4.peg.6216"/>
<dbReference type="InterPro" id="IPR036974">
    <property type="entry name" value="PUA_sf"/>
</dbReference>
<accession>I4CEV5</accession>
<keyword evidence="2" id="KW-0963">Cytoplasm</keyword>
<dbReference type="STRING" id="706587.Desti_5514"/>
<dbReference type="InterPro" id="IPR015947">
    <property type="entry name" value="PUA-like_sf"/>
</dbReference>
<feature type="domain" description="RlmI-like PUA" evidence="8">
    <location>
        <begin position="14"/>
        <end position="78"/>
    </location>
</feature>
<dbReference type="Gene3D" id="3.40.50.150">
    <property type="entry name" value="Vaccinia Virus protein VP39"/>
    <property type="match status" value="1"/>
</dbReference>